<feature type="transmembrane region" description="Helical" evidence="6">
    <location>
        <begin position="439"/>
        <end position="462"/>
    </location>
</feature>
<sequence length="473" mass="53833">MNNKSTIRMNYLYNVIYQIANILVPIITTPYLTRVLHARGMGRFAFYYSVSNYFCIFIKLGLLNYGNRTIAMVKDDKKALSNNFWAIYSFQLFMGLLVLSIYFLYCLLVAKDRRLAWVFSLMVLSAIIELDWLLYGLEKFKLASIRDAIVKVITAAGIMIFVKNAEDIWKYALIYALGVTLCQVITLPKAMKYVGFVRVSKKEIISHIRPNLLLFLPTIAISIYKTMDKIMLGKLSTDVELGYYHSCEGVIQVPLALITALGTIMLPRMSNMIVDKARKDEVDSLFMKSIEFAVFVTTSICFGIMAVAKEFVPLFYGKGFEKCISIFYIILPSCIFVAFANVLRTQYLLPRKRDSVYVVSLFLGALINLIVNMLLIPRMGSLGAAIGTLATEIIVCLLQARVVYKETNLSKHLIDTIPYLLSGIVMFTVIVNIKNKASILWLFSKIFLGFIIYIFVLSIAFFTRRILNEKHIC</sequence>
<dbReference type="PANTHER" id="PTHR30250:SF11">
    <property type="entry name" value="O-ANTIGEN TRANSPORTER-RELATED"/>
    <property type="match status" value="1"/>
</dbReference>
<dbReference type="InterPro" id="IPR050833">
    <property type="entry name" value="Poly_Biosynth_Transport"/>
</dbReference>
<name>A0A1G5GVY7_9FIRM</name>
<keyword evidence="8" id="KW-1185">Reference proteome</keyword>
<dbReference type="Pfam" id="PF01943">
    <property type="entry name" value="Polysacc_synt"/>
    <property type="match status" value="1"/>
</dbReference>
<keyword evidence="2" id="KW-1003">Cell membrane</keyword>
<feature type="transmembrane region" description="Helical" evidence="6">
    <location>
        <begin position="416"/>
        <end position="433"/>
    </location>
</feature>
<evidence type="ECO:0000313" key="8">
    <source>
        <dbReference type="Proteomes" id="UP000183047"/>
    </source>
</evidence>
<feature type="transmembrane region" description="Helical" evidence="6">
    <location>
        <begin position="382"/>
        <end position="404"/>
    </location>
</feature>
<evidence type="ECO:0000313" key="7">
    <source>
        <dbReference type="EMBL" id="SCY55716.1"/>
    </source>
</evidence>
<keyword evidence="3 6" id="KW-0812">Transmembrane</keyword>
<dbReference type="Proteomes" id="UP000183047">
    <property type="component" value="Unassembled WGS sequence"/>
</dbReference>
<feature type="transmembrane region" description="Helical" evidence="6">
    <location>
        <begin position="168"/>
        <end position="187"/>
    </location>
</feature>
<dbReference type="AlphaFoldDB" id="A0A1G5GVY7"/>
<dbReference type="CDD" id="cd13128">
    <property type="entry name" value="MATE_Wzx_like"/>
    <property type="match status" value="1"/>
</dbReference>
<evidence type="ECO:0000256" key="3">
    <source>
        <dbReference type="ARBA" id="ARBA00022692"/>
    </source>
</evidence>
<feature type="transmembrane region" description="Helical" evidence="6">
    <location>
        <begin position="45"/>
        <end position="65"/>
    </location>
</feature>
<feature type="transmembrane region" description="Helical" evidence="6">
    <location>
        <begin position="116"/>
        <end position="137"/>
    </location>
</feature>
<feature type="transmembrane region" description="Helical" evidence="6">
    <location>
        <begin position="355"/>
        <end position="376"/>
    </location>
</feature>
<proteinExistence type="predicted"/>
<feature type="transmembrane region" description="Helical" evidence="6">
    <location>
        <begin position="242"/>
        <end position="264"/>
    </location>
</feature>
<feature type="transmembrane region" description="Helical" evidence="6">
    <location>
        <begin position="144"/>
        <end position="162"/>
    </location>
</feature>
<dbReference type="PANTHER" id="PTHR30250">
    <property type="entry name" value="PST FAMILY PREDICTED COLANIC ACID TRANSPORTER"/>
    <property type="match status" value="1"/>
</dbReference>
<keyword evidence="4 6" id="KW-1133">Transmembrane helix</keyword>
<evidence type="ECO:0000256" key="1">
    <source>
        <dbReference type="ARBA" id="ARBA00004651"/>
    </source>
</evidence>
<feature type="transmembrane region" description="Helical" evidence="6">
    <location>
        <begin position="285"/>
        <end position="306"/>
    </location>
</feature>
<organism evidence="7 8">
    <name type="scientific">Butyrivibrio hungatei</name>
    <dbReference type="NCBI Taxonomy" id="185008"/>
    <lineage>
        <taxon>Bacteria</taxon>
        <taxon>Bacillati</taxon>
        <taxon>Bacillota</taxon>
        <taxon>Clostridia</taxon>
        <taxon>Lachnospirales</taxon>
        <taxon>Lachnospiraceae</taxon>
        <taxon>Butyrivibrio</taxon>
    </lineage>
</organism>
<protein>
    <submittedName>
        <fullName evidence="7">Membrane protein involved in the export of O-antigen and teichoic acid</fullName>
    </submittedName>
</protein>
<evidence type="ECO:0000256" key="6">
    <source>
        <dbReference type="SAM" id="Phobius"/>
    </source>
</evidence>
<dbReference type="InterPro" id="IPR002797">
    <property type="entry name" value="Polysacc_synth"/>
</dbReference>
<dbReference type="RefSeq" id="WP_074463436.1">
    <property type="nucleotide sequence ID" value="NZ_FMUR01000026.1"/>
</dbReference>
<dbReference type="EMBL" id="FMUR01000026">
    <property type="protein sequence ID" value="SCY55716.1"/>
    <property type="molecule type" value="Genomic_DNA"/>
</dbReference>
<accession>A0A1G5GVY7</accession>
<evidence type="ECO:0000256" key="2">
    <source>
        <dbReference type="ARBA" id="ARBA00022475"/>
    </source>
</evidence>
<feature type="transmembrane region" description="Helical" evidence="6">
    <location>
        <begin position="326"/>
        <end position="343"/>
    </location>
</feature>
<dbReference type="GO" id="GO:0005886">
    <property type="term" value="C:plasma membrane"/>
    <property type="evidence" value="ECO:0007669"/>
    <property type="project" value="UniProtKB-SubCell"/>
</dbReference>
<gene>
    <name evidence="7" type="ORF">SAMN02910451_03069</name>
</gene>
<evidence type="ECO:0000256" key="5">
    <source>
        <dbReference type="ARBA" id="ARBA00023136"/>
    </source>
</evidence>
<dbReference type="OrthoDB" id="9815702at2"/>
<keyword evidence="5 6" id="KW-0472">Membrane</keyword>
<comment type="subcellular location">
    <subcellularLocation>
        <location evidence="1">Cell membrane</location>
        <topology evidence="1">Multi-pass membrane protein</topology>
    </subcellularLocation>
</comment>
<feature type="transmembrane region" description="Helical" evidence="6">
    <location>
        <begin position="85"/>
        <end position="110"/>
    </location>
</feature>
<reference evidence="8" key="1">
    <citation type="submission" date="2016-10" db="EMBL/GenBank/DDBJ databases">
        <authorList>
            <person name="Varghese N."/>
            <person name="Submissions S."/>
        </authorList>
    </citation>
    <scope>NUCLEOTIDE SEQUENCE [LARGE SCALE GENOMIC DNA]</scope>
    <source>
        <strain evidence="8">XBD2006</strain>
    </source>
</reference>
<feature type="transmembrane region" description="Helical" evidence="6">
    <location>
        <begin position="12"/>
        <end position="33"/>
    </location>
</feature>
<evidence type="ECO:0000256" key="4">
    <source>
        <dbReference type="ARBA" id="ARBA00022989"/>
    </source>
</evidence>